<dbReference type="Gene3D" id="3.40.190.10">
    <property type="entry name" value="Periplasmic binding protein-like II"/>
    <property type="match status" value="2"/>
</dbReference>
<accession>A0A1Y6BZF8</accession>
<keyword evidence="2" id="KW-1185">Reference proteome</keyword>
<dbReference type="AlphaFoldDB" id="A0A1Y6BZF8"/>
<sequence>MSGQGVALGWLPLVQDLLAGGQLVSLADAPVTTPRGYFLVLRESTRLTGVIGRFRRWAREVCANAPQEQGGAGGTSAIG</sequence>
<organism evidence="1 2">
    <name type="scientific">Pseudogulbenkiania subflava DSM 22618</name>
    <dbReference type="NCBI Taxonomy" id="1123014"/>
    <lineage>
        <taxon>Bacteria</taxon>
        <taxon>Pseudomonadati</taxon>
        <taxon>Pseudomonadota</taxon>
        <taxon>Betaproteobacteria</taxon>
        <taxon>Neisseriales</taxon>
        <taxon>Chromobacteriaceae</taxon>
        <taxon>Pseudogulbenkiania</taxon>
    </lineage>
</organism>
<evidence type="ECO:0000313" key="2">
    <source>
        <dbReference type="Proteomes" id="UP000192920"/>
    </source>
</evidence>
<proteinExistence type="predicted"/>
<name>A0A1Y6BZF8_9NEIS</name>
<dbReference type="Proteomes" id="UP000192920">
    <property type="component" value="Unassembled WGS sequence"/>
</dbReference>
<protein>
    <submittedName>
        <fullName evidence="1">LysR substrate binding domain-containing protein</fullName>
    </submittedName>
</protein>
<dbReference type="SUPFAM" id="SSF53850">
    <property type="entry name" value="Periplasmic binding protein-like II"/>
    <property type="match status" value="1"/>
</dbReference>
<evidence type="ECO:0000313" key="1">
    <source>
        <dbReference type="EMBL" id="SMF33227.1"/>
    </source>
</evidence>
<reference evidence="2" key="1">
    <citation type="submission" date="2017-04" db="EMBL/GenBank/DDBJ databases">
        <authorList>
            <person name="Varghese N."/>
            <person name="Submissions S."/>
        </authorList>
    </citation>
    <scope>NUCLEOTIDE SEQUENCE [LARGE SCALE GENOMIC DNA]</scope>
    <source>
        <strain evidence="2">DSM 22618</strain>
    </source>
</reference>
<gene>
    <name evidence="1" type="ORF">SAMN02745746_02646</name>
</gene>
<dbReference type="EMBL" id="FXAG01000014">
    <property type="protein sequence ID" value="SMF33227.1"/>
    <property type="molecule type" value="Genomic_DNA"/>
</dbReference>